<keyword evidence="3" id="KW-0560">Oxidoreductase</keyword>
<feature type="domain" description="Ketoreductase" evidence="4">
    <location>
        <begin position="27"/>
        <end position="199"/>
    </location>
</feature>
<dbReference type="PROSITE" id="PS00061">
    <property type="entry name" value="ADH_SHORT"/>
    <property type="match status" value="1"/>
</dbReference>
<reference evidence="5 6" key="1">
    <citation type="submission" date="2019-09" db="EMBL/GenBank/DDBJ databases">
        <title>Draft genome of the ectomycorrhizal ascomycete Sphaerosporella brunnea.</title>
        <authorList>
            <consortium name="DOE Joint Genome Institute"/>
            <person name="Benucci G.M."/>
            <person name="Marozzi G."/>
            <person name="Antonielli L."/>
            <person name="Sanchez S."/>
            <person name="Marco P."/>
            <person name="Wang X."/>
            <person name="Falini L.B."/>
            <person name="Barry K."/>
            <person name="Haridas S."/>
            <person name="Lipzen A."/>
            <person name="Labutti K."/>
            <person name="Grigoriev I.V."/>
            <person name="Murat C."/>
            <person name="Martin F."/>
            <person name="Albertini E."/>
            <person name="Donnini D."/>
            <person name="Bonito G."/>
        </authorList>
    </citation>
    <scope>NUCLEOTIDE SEQUENCE [LARGE SCALE GENOMIC DNA]</scope>
    <source>
        <strain evidence="5 6">Sb_GMNB300</strain>
    </source>
</reference>
<dbReference type="Proteomes" id="UP000326924">
    <property type="component" value="Unassembled WGS sequence"/>
</dbReference>
<dbReference type="OrthoDB" id="1393670at2759"/>
<dbReference type="FunFam" id="3.40.50.720:FF:000084">
    <property type="entry name" value="Short-chain dehydrogenase reductase"/>
    <property type="match status" value="1"/>
</dbReference>
<dbReference type="AlphaFoldDB" id="A0A5J5FBE4"/>
<evidence type="ECO:0000256" key="2">
    <source>
        <dbReference type="ARBA" id="ARBA00022857"/>
    </source>
</evidence>
<keyword evidence="6" id="KW-1185">Reference proteome</keyword>
<dbReference type="InterPro" id="IPR057326">
    <property type="entry name" value="KR_dom"/>
</dbReference>
<dbReference type="GO" id="GO:0048038">
    <property type="term" value="F:quinone binding"/>
    <property type="evidence" value="ECO:0007669"/>
    <property type="project" value="TreeGrafter"/>
</dbReference>
<dbReference type="InParanoid" id="A0A5J5FBE4"/>
<dbReference type="PRINTS" id="PR00081">
    <property type="entry name" value="GDHRDH"/>
</dbReference>
<dbReference type="SMART" id="SM00822">
    <property type="entry name" value="PKS_KR"/>
    <property type="match status" value="1"/>
</dbReference>
<evidence type="ECO:0000259" key="4">
    <source>
        <dbReference type="SMART" id="SM00822"/>
    </source>
</evidence>
<comment type="similarity">
    <text evidence="1">Belongs to the short-chain dehydrogenases/reductases (SDR) family.</text>
</comment>
<evidence type="ECO:0000256" key="3">
    <source>
        <dbReference type="ARBA" id="ARBA00023002"/>
    </source>
</evidence>
<evidence type="ECO:0000313" key="5">
    <source>
        <dbReference type="EMBL" id="KAA8914318.1"/>
    </source>
</evidence>
<name>A0A5J5FBE4_9PEZI</name>
<dbReference type="GO" id="GO:0006633">
    <property type="term" value="P:fatty acid biosynthetic process"/>
    <property type="evidence" value="ECO:0007669"/>
    <property type="project" value="TreeGrafter"/>
</dbReference>
<dbReference type="InterPro" id="IPR002347">
    <property type="entry name" value="SDR_fam"/>
</dbReference>
<proteinExistence type="inferred from homology"/>
<accession>A0A5J5FBE4</accession>
<dbReference type="GO" id="GO:0016616">
    <property type="term" value="F:oxidoreductase activity, acting on the CH-OH group of donors, NAD or NADP as acceptor"/>
    <property type="evidence" value="ECO:0007669"/>
    <property type="project" value="TreeGrafter"/>
</dbReference>
<dbReference type="SUPFAM" id="SSF51735">
    <property type="entry name" value="NAD(P)-binding Rossmann-fold domains"/>
    <property type="match status" value="1"/>
</dbReference>
<dbReference type="InterPro" id="IPR020904">
    <property type="entry name" value="Sc_DH/Rdtase_CS"/>
</dbReference>
<sequence>MSTPADRLVQVQGHLSNTFSQGMLANQTAIVTGAGQGIGAETAVLFAKEGARVVVADLDASKAAETVKRITDAGGQAVAVAGDIMEQATIDRIINEAARLGGGKIHHIVNNAGFTWDGVIHKTTDKQWDMIMNLHTRAPFMLVRAAAPYFRVKDGESRSITNVSSTSGIHGNAGQANYATAKMGILGLTKTIAKEWGPAFGVRANTVAFGTVATRLTQEKEAGAFAEVGGERIALGIPKAQQKAAQGYQLVPLRRAGTPVEAAMSILMLASPLSSYVSGHCLEVTGGMGI</sequence>
<evidence type="ECO:0000256" key="1">
    <source>
        <dbReference type="ARBA" id="ARBA00006484"/>
    </source>
</evidence>
<dbReference type="PANTHER" id="PTHR42760">
    <property type="entry name" value="SHORT-CHAIN DEHYDROGENASES/REDUCTASES FAMILY MEMBER"/>
    <property type="match status" value="1"/>
</dbReference>
<dbReference type="EMBL" id="VXIS01000007">
    <property type="protein sequence ID" value="KAA8914318.1"/>
    <property type="molecule type" value="Genomic_DNA"/>
</dbReference>
<dbReference type="PANTHER" id="PTHR42760:SF133">
    <property type="entry name" value="3-OXOACYL-[ACYL-CARRIER-PROTEIN] REDUCTASE"/>
    <property type="match status" value="1"/>
</dbReference>
<comment type="caution">
    <text evidence="5">The sequence shown here is derived from an EMBL/GenBank/DDBJ whole genome shotgun (WGS) entry which is preliminary data.</text>
</comment>
<dbReference type="PRINTS" id="PR00080">
    <property type="entry name" value="SDRFAMILY"/>
</dbReference>
<keyword evidence="2" id="KW-0521">NADP</keyword>
<protein>
    <submittedName>
        <fullName evidence="5">Short-chain dehydrogenase</fullName>
    </submittedName>
</protein>
<gene>
    <name evidence="5" type="ORF">FN846DRAFT_902222</name>
</gene>
<evidence type="ECO:0000313" key="6">
    <source>
        <dbReference type="Proteomes" id="UP000326924"/>
    </source>
</evidence>
<dbReference type="Gene3D" id="3.40.50.720">
    <property type="entry name" value="NAD(P)-binding Rossmann-like Domain"/>
    <property type="match status" value="1"/>
</dbReference>
<dbReference type="InterPro" id="IPR036291">
    <property type="entry name" value="NAD(P)-bd_dom_sf"/>
</dbReference>
<organism evidence="5 6">
    <name type="scientific">Sphaerosporella brunnea</name>
    <dbReference type="NCBI Taxonomy" id="1250544"/>
    <lineage>
        <taxon>Eukaryota</taxon>
        <taxon>Fungi</taxon>
        <taxon>Dikarya</taxon>
        <taxon>Ascomycota</taxon>
        <taxon>Pezizomycotina</taxon>
        <taxon>Pezizomycetes</taxon>
        <taxon>Pezizales</taxon>
        <taxon>Pyronemataceae</taxon>
        <taxon>Sphaerosporella</taxon>
    </lineage>
</organism>
<dbReference type="Pfam" id="PF13561">
    <property type="entry name" value="adh_short_C2"/>
    <property type="match status" value="1"/>
</dbReference>